<evidence type="ECO:0000313" key="2">
    <source>
        <dbReference type="Proteomes" id="UP000611629"/>
    </source>
</evidence>
<dbReference type="NCBIfam" id="TIGR02276">
    <property type="entry name" value="beta_rpt_yvtn"/>
    <property type="match status" value="1"/>
</dbReference>
<name>A0A974GWG4_SEDHY</name>
<gene>
    <name evidence="1" type="ORF">HZF24_09780</name>
</gene>
<evidence type="ECO:0000313" key="1">
    <source>
        <dbReference type="EMBL" id="NYB74423.1"/>
    </source>
</evidence>
<dbReference type="InterPro" id="IPR015943">
    <property type="entry name" value="WD40/YVTN_repeat-like_dom_sf"/>
</dbReference>
<dbReference type="InterPro" id="IPR011964">
    <property type="entry name" value="YVTN_b-propeller_repeat"/>
</dbReference>
<dbReference type="PANTHER" id="PTHR47197">
    <property type="entry name" value="PROTEIN NIRF"/>
    <property type="match status" value="1"/>
</dbReference>
<keyword evidence="2" id="KW-1185">Reference proteome</keyword>
<dbReference type="Gene3D" id="2.130.10.10">
    <property type="entry name" value="YVTN repeat-like/Quinoprotein amine dehydrogenase"/>
    <property type="match status" value="1"/>
</dbReference>
<dbReference type="EMBL" id="JACBNQ010000009">
    <property type="protein sequence ID" value="NYB74423.1"/>
    <property type="molecule type" value="Genomic_DNA"/>
</dbReference>
<comment type="caution">
    <text evidence="1">The sequence shown here is derived from an EMBL/GenBank/DDBJ whole genome shotgun (WGS) entry which is preliminary data.</text>
</comment>
<protein>
    <submittedName>
        <fullName evidence="1">YncE family protein</fullName>
    </submittedName>
</protein>
<accession>A0A974GWG4</accession>
<organism evidence="1 2">
    <name type="scientific">Sedimentibacter hydroxybenzoicus DSM 7310</name>
    <dbReference type="NCBI Taxonomy" id="1123245"/>
    <lineage>
        <taxon>Bacteria</taxon>
        <taxon>Bacillati</taxon>
        <taxon>Bacillota</taxon>
        <taxon>Tissierellia</taxon>
        <taxon>Sedimentibacter</taxon>
    </lineage>
</organism>
<dbReference type="SUPFAM" id="SSF50969">
    <property type="entry name" value="YVTN repeat-like/Quinoprotein amine dehydrogenase"/>
    <property type="match status" value="1"/>
</dbReference>
<dbReference type="RefSeq" id="WP_179238115.1">
    <property type="nucleotide sequence ID" value="NZ_JACBNQ010000009.1"/>
</dbReference>
<dbReference type="Proteomes" id="UP000611629">
    <property type="component" value="Unassembled WGS sequence"/>
</dbReference>
<sequence length="299" mass="34246">MICNEILSITGNSQGNLFLFVLELSEEEYTCKKAVYIGKSEKIAIHSIVNWRNSIYLVDSYNNKIYKYDLNLNEISETNVGSDPRHITLDENNIYVANFESDNISVIDITNFSLTESIPAGIKPHDVLYNPNNKRLYTCCYEENEIIEYSENREEKRYFKTNGKPMHMFISKDCLIVMTYFVNGNVHTNINFINLVTGEIEKVIKVEGLGSDFDFDESNNKIYLINIVDKTLYIIDAAKKELIKTSYLGGYPESLTVGNSYVYINNSKKNQITAIDKDYHTISKTIDISFTPGCIKIVN</sequence>
<dbReference type="PANTHER" id="PTHR47197:SF3">
    <property type="entry name" value="DIHYDRO-HEME D1 DEHYDROGENASE"/>
    <property type="match status" value="1"/>
</dbReference>
<dbReference type="InterPro" id="IPR011044">
    <property type="entry name" value="Quino_amine_DH_bsu"/>
</dbReference>
<reference evidence="1" key="1">
    <citation type="submission" date="2020-07" db="EMBL/GenBank/DDBJ databases">
        <title>Genomic analysis of a strain of Sedimentibacter Hydroxybenzoicus DSM7310.</title>
        <authorList>
            <person name="Ma S."/>
        </authorList>
    </citation>
    <scope>NUCLEOTIDE SEQUENCE</scope>
    <source>
        <strain evidence="1">DSM 7310</strain>
    </source>
</reference>
<dbReference type="InterPro" id="IPR051200">
    <property type="entry name" value="Host-pathogen_enzymatic-act"/>
</dbReference>
<dbReference type="AlphaFoldDB" id="A0A974GWG4"/>
<proteinExistence type="predicted"/>